<proteinExistence type="predicted"/>
<keyword evidence="2" id="KW-1185">Reference proteome</keyword>
<evidence type="ECO:0000313" key="2">
    <source>
        <dbReference type="Proteomes" id="UP000199645"/>
    </source>
</evidence>
<accession>A0A1I2HXH1</accession>
<reference evidence="1 2" key="1">
    <citation type="submission" date="2016-10" db="EMBL/GenBank/DDBJ databases">
        <authorList>
            <person name="de Groot N.N."/>
        </authorList>
    </citation>
    <scope>NUCLEOTIDE SEQUENCE [LARGE SCALE GENOMIC DNA]</scope>
    <source>
        <strain evidence="1 2">DSM 43019</strain>
    </source>
</reference>
<gene>
    <name evidence="1" type="ORF">SAMN05421541_1091</name>
</gene>
<dbReference type="AlphaFoldDB" id="A0A1I2HXH1"/>
<dbReference type="EMBL" id="FONV01000009">
    <property type="protein sequence ID" value="SFF34060.1"/>
    <property type="molecule type" value="Genomic_DNA"/>
</dbReference>
<sequence length="58" mass="6375">MYALSGCRGSARHLASDMVFRDDLAATRTAVMTGDPARGLRAALTVDVRRWWLHSVDA</sequence>
<name>A0A1I2HXH1_9ACTN</name>
<evidence type="ECO:0000313" key="1">
    <source>
        <dbReference type="EMBL" id="SFF34060.1"/>
    </source>
</evidence>
<protein>
    <submittedName>
        <fullName evidence="1">Uncharacterized protein</fullName>
    </submittedName>
</protein>
<organism evidence="1 2">
    <name type="scientific">Actinoplanes philippinensis</name>
    <dbReference type="NCBI Taxonomy" id="35752"/>
    <lineage>
        <taxon>Bacteria</taxon>
        <taxon>Bacillati</taxon>
        <taxon>Actinomycetota</taxon>
        <taxon>Actinomycetes</taxon>
        <taxon>Micromonosporales</taxon>
        <taxon>Micromonosporaceae</taxon>
        <taxon>Actinoplanes</taxon>
    </lineage>
</organism>
<dbReference type="Proteomes" id="UP000199645">
    <property type="component" value="Unassembled WGS sequence"/>
</dbReference>
<dbReference type="STRING" id="35752.SAMN05421541_1091"/>